<evidence type="ECO:0000256" key="2">
    <source>
        <dbReference type="ARBA" id="ARBA00023239"/>
    </source>
</evidence>
<dbReference type="Pfam" id="PF03562">
    <property type="entry name" value="MltA"/>
    <property type="match status" value="1"/>
</dbReference>
<dbReference type="CDD" id="cd14668">
    <property type="entry name" value="mlta_B"/>
    <property type="match status" value="1"/>
</dbReference>
<dbReference type="Pfam" id="PF06725">
    <property type="entry name" value="3D"/>
    <property type="match status" value="1"/>
</dbReference>
<dbReference type="InterPro" id="IPR026044">
    <property type="entry name" value="MltA"/>
</dbReference>
<keyword evidence="8" id="KW-1185">Reference proteome</keyword>
<evidence type="ECO:0000256" key="5">
    <source>
        <dbReference type="SAM" id="SignalP"/>
    </source>
</evidence>
<reference evidence="8" key="1">
    <citation type="journal article" date="2019" name="Int. J. Syst. Evol. Microbiol.">
        <title>The Global Catalogue of Microorganisms (GCM) 10K type strain sequencing project: providing services to taxonomists for standard genome sequencing and annotation.</title>
        <authorList>
            <consortium name="The Broad Institute Genomics Platform"/>
            <consortium name="The Broad Institute Genome Sequencing Center for Infectious Disease"/>
            <person name="Wu L."/>
            <person name="Ma J."/>
        </authorList>
    </citation>
    <scope>NUCLEOTIDE SEQUENCE [LARGE SCALE GENOMIC DNA]</scope>
    <source>
        <strain evidence="8">CCUG 54939</strain>
    </source>
</reference>
<dbReference type="InterPro" id="IPR010611">
    <property type="entry name" value="3D_dom"/>
</dbReference>
<evidence type="ECO:0000259" key="6">
    <source>
        <dbReference type="SMART" id="SM00925"/>
    </source>
</evidence>
<dbReference type="SMART" id="SM00925">
    <property type="entry name" value="MltA"/>
    <property type="match status" value="1"/>
</dbReference>
<dbReference type="PANTHER" id="PTHR30124">
    <property type="entry name" value="MEMBRANE-BOUND LYTIC MUREIN TRANSGLYCOSYLASE A"/>
    <property type="match status" value="1"/>
</dbReference>
<dbReference type="SUPFAM" id="SSF50685">
    <property type="entry name" value="Barwin-like endoglucanases"/>
    <property type="match status" value="1"/>
</dbReference>
<comment type="caution">
    <text evidence="7">The sequence shown here is derived from an EMBL/GenBank/DDBJ whole genome shotgun (WGS) entry which is preliminary data.</text>
</comment>
<keyword evidence="2 4" id="KW-0456">Lyase</keyword>
<keyword evidence="3 4" id="KW-0961">Cell wall biogenesis/degradation</keyword>
<dbReference type="Proteomes" id="UP001595692">
    <property type="component" value="Unassembled WGS sequence"/>
</dbReference>
<dbReference type="PANTHER" id="PTHR30124:SF0">
    <property type="entry name" value="MEMBRANE-BOUND LYTIC MUREIN TRANSGLYCOSYLASE A"/>
    <property type="match status" value="1"/>
</dbReference>
<feature type="chain" id="PRO_5046516657" description="Membrane-bound lytic murein transglycosylase A" evidence="5">
    <location>
        <begin position="22"/>
        <end position="364"/>
    </location>
</feature>
<protein>
    <recommendedName>
        <fullName evidence="4">Membrane-bound lytic murein transglycosylase A</fullName>
        <ecNumber evidence="4">4.2.2.n1</ecNumber>
    </recommendedName>
    <alternativeName>
        <fullName evidence="4">Murein hydrolase A</fullName>
    </alternativeName>
</protein>
<dbReference type="EC" id="4.2.2.n1" evidence="4"/>
<gene>
    <name evidence="7" type="ORF">ACFOSS_15000</name>
</gene>
<dbReference type="Gene3D" id="2.40.40.10">
    <property type="entry name" value="RlpA-like domain"/>
    <property type="match status" value="1"/>
</dbReference>
<dbReference type="PIRSF" id="PIRSF019422">
    <property type="entry name" value="MltA"/>
    <property type="match status" value="1"/>
</dbReference>
<dbReference type="RefSeq" id="WP_377154075.1">
    <property type="nucleotide sequence ID" value="NZ_JBHSAF010000015.1"/>
</dbReference>
<dbReference type="CDD" id="cd14485">
    <property type="entry name" value="mltA_like_LT_A"/>
    <property type="match status" value="1"/>
</dbReference>
<evidence type="ECO:0000256" key="1">
    <source>
        <dbReference type="ARBA" id="ARBA00001420"/>
    </source>
</evidence>
<name>A0ABV8CRC0_9GAMM</name>
<feature type="signal peptide" evidence="5">
    <location>
        <begin position="1"/>
        <end position="21"/>
    </location>
</feature>
<sequence>MLKKRVLGLLLLTACSSTPHSPQPTPQARVRTVPVALAIPVPVELRGQDKRPQEALQAFTYSCPRLSVQWQSLCRQARLTQMTPQAARQFFQHNFDSYTFDSGSGLLTGYMEAQLKCNWQRTPTYSYPVHGVPADLRKGVPYLTRRQIETTPTPALRRAELLYCDKFDAFVLGVQGSGRVVMPDGQVVKLTYASKNNRAYTSIGRVLIDAGEVSREQMSMQAIKHWVQRNPQRIDWLLQQNESYVFYQIDTRADQPVGPPGAMALKDGLMPFRSVAVDPQHIPMGTPLFIRSQWPDQSPFSRIVIAQDKGGAIKGRIRADLFLGHGDLADELAGRLQSPLDLHVLWPKGWPVPNPEWVPSPFTS</sequence>
<dbReference type="InterPro" id="IPR005300">
    <property type="entry name" value="MltA_B"/>
</dbReference>
<proteinExistence type="predicted"/>
<keyword evidence="5" id="KW-0732">Signal</keyword>
<evidence type="ECO:0000256" key="4">
    <source>
        <dbReference type="PIRNR" id="PIRNR019422"/>
    </source>
</evidence>
<dbReference type="EMBL" id="JBHSAF010000015">
    <property type="protein sequence ID" value="MFC3914755.1"/>
    <property type="molecule type" value="Genomic_DNA"/>
</dbReference>
<comment type="function">
    <text evidence="4">Murein-degrading enzyme. May play a role in recycling of muropeptides during cell elongation and/or cell division.</text>
</comment>
<dbReference type="Gene3D" id="2.40.240.50">
    <property type="entry name" value="Barwin-like endoglucanases"/>
    <property type="match status" value="1"/>
</dbReference>
<accession>A0ABV8CRC0</accession>
<evidence type="ECO:0000313" key="8">
    <source>
        <dbReference type="Proteomes" id="UP001595692"/>
    </source>
</evidence>
<organism evidence="7 8">
    <name type="scientific">Pseudaeromonas sharmana</name>
    <dbReference type="NCBI Taxonomy" id="328412"/>
    <lineage>
        <taxon>Bacteria</taxon>
        <taxon>Pseudomonadati</taxon>
        <taxon>Pseudomonadota</taxon>
        <taxon>Gammaproteobacteria</taxon>
        <taxon>Aeromonadales</taxon>
        <taxon>Aeromonadaceae</taxon>
        <taxon>Pseudaeromonas</taxon>
    </lineage>
</organism>
<comment type="catalytic activity">
    <reaction evidence="1 4">
        <text>Exolytic cleavage of the (1-&gt;4)-beta-glycosidic linkage between N-acetylmuramic acid (MurNAc) and N-acetylglucosamine (GlcNAc) residues in peptidoglycan, from either the reducing or the non-reducing ends of the peptidoglycan chains, with concomitant formation of a 1,6-anhydrobond in the MurNAc residue.</text>
        <dbReference type="EC" id="4.2.2.n1"/>
    </reaction>
</comment>
<feature type="domain" description="Lytic transglycosylase MltA" evidence="6">
    <location>
        <begin position="114"/>
        <end position="248"/>
    </location>
</feature>
<evidence type="ECO:0000256" key="3">
    <source>
        <dbReference type="ARBA" id="ARBA00023316"/>
    </source>
</evidence>
<evidence type="ECO:0000313" key="7">
    <source>
        <dbReference type="EMBL" id="MFC3914755.1"/>
    </source>
</evidence>
<dbReference type="InterPro" id="IPR036908">
    <property type="entry name" value="RlpA-like_sf"/>
</dbReference>